<evidence type="ECO:0000313" key="3">
    <source>
        <dbReference type="EMBL" id="CAE0678415.1"/>
    </source>
</evidence>
<keyword evidence="2" id="KW-1133">Transmembrane helix</keyword>
<feature type="compositionally biased region" description="Low complexity" evidence="1">
    <location>
        <begin position="193"/>
        <end position="207"/>
    </location>
</feature>
<keyword evidence="2" id="KW-0472">Membrane</keyword>
<evidence type="ECO:0000256" key="2">
    <source>
        <dbReference type="SAM" id="Phobius"/>
    </source>
</evidence>
<dbReference type="AlphaFoldDB" id="A0A7S3ZBN7"/>
<accession>A0A7S3ZBN7</accession>
<name>A0A7S3ZBN7_9EUKA</name>
<proteinExistence type="predicted"/>
<evidence type="ECO:0000256" key="1">
    <source>
        <dbReference type="SAM" id="MobiDB-lite"/>
    </source>
</evidence>
<gene>
    <name evidence="3" type="ORF">LGLO00237_LOCUS30197</name>
</gene>
<keyword evidence="2" id="KW-0812">Transmembrane</keyword>
<sequence length="242" mass="25720">MGNVTLADSDGLCKTPEVAESVCPDTAIKRPASCPGDRASLKQSCTLCTLDAYNWCPSGRYVTTSEAEYEGTCTAEYTCKYQSVVTIQSHRQPNGMDQHGATKTTPITSSLECQSVQNMTEFTRAVAALSAALWLASLLGCCCLSVGGVVFYIRQARLGRQAWLRSRPYVPPAGVEPAPMQHGHPHSVVAAEPVAAPPGQDGAPAPQSNNNVEAIPMRNLAGAAGQSYPRFRVDGYAPVQTD</sequence>
<feature type="transmembrane region" description="Helical" evidence="2">
    <location>
        <begin position="131"/>
        <end position="153"/>
    </location>
</feature>
<organism evidence="3">
    <name type="scientific">Lotharella globosa</name>
    <dbReference type="NCBI Taxonomy" id="91324"/>
    <lineage>
        <taxon>Eukaryota</taxon>
        <taxon>Sar</taxon>
        <taxon>Rhizaria</taxon>
        <taxon>Cercozoa</taxon>
        <taxon>Chlorarachniophyceae</taxon>
        <taxon>Lotharella</taxon>
    </lineage>
</organism>
<reference evidence="3" key="1">
    <citation type="submission" date="2021-01" db="EMBL/GenBank/DDBJ databases">
        <authorList>
            <person name="Corre E."/>
            <person name="Pelletier E."/>
            <person name="Niang G."/>
            <person name="Scheremetjew M."/>
            <person name="Finn R."/>
            <person name="Kale V."/>
            <person name="Holt S."/>
            <person name="Cochrane G."/>
            <person name="Meng A."/>
            <person name="Brown T."/>
            <person name="Cohen L."/>
        </authorList>
    </citation>
    <scope>NUCLEOTIDE SEQUENCE</scope>
    <source>
        <strain evidence="3">CCCM811</strain>
    </source>
</reference>
<protein>
    <submittedName>
        <fullName evidence="3">Uncharacterized protein</fullName>
    </submittedName>
</protein>
<dbReference type="EMBL" id="HBIV01043003">
    <property type="protein sequence ID" value="CAE0678415.1"/>
    <property type="molecule type" value="Transcribed_RNA"/>
</dbReference>
<feature type="region of interest" description="Disordered" evidence="1">
    <location>
        <begin position="193"/>
        <end position="216"/>
    </location>
</feature>